<feature type="region of interest" description="Disordered" evidence="1">
    <location>
        <begin position="25"/>
        <end position="44"/>
    </location>
</feature>
<accession>A0A2G5SM62</accession>
<gene>
    <name evidence="2" type="primary">Cnig_chr_X.g22742</name>
    <name evidence="2" type="ORF">B9Z55_022742</name>
</gene>
<dbReference type="AlphaFoldDB" id="A0A2G5SM62"/>
<dbReference type="Proteomes" id="UP000230233">
    <property type="component" value="Chromosome X"/>
</dbReference>
<keyword evidence="3" id="KW-1185">Reference proteome</keyword>
<reference evidence="3" key="1">
    <citation type="submission" date="2017-10" db="EMBL/GenBank/DDBJ databases">
        <title>Rapid genome shrinkage in a self-fertile nematode reveals novel sperm competition proteins.</title>
        <authorList>
            <person name="Yin D."/>
            <person name="Schwarz E.M."/>
            <person name="Thomas C.G."/>
            <person name="Felde R.L."/>
            <person name="Korf I.F."/>
            <person name="Cutter A.D."/>
            <person name="Schartner C.M."/>
            <person name="Ralston E.J."/>
            <person name="Meyer B.J."/>
            <person name="Haag E.S."/>
        </authorList>
    </citation>
    <scope>NUCLEOTIDE SEQUENCE [LARGE SCALE GENOMIC DNA]</scope>
    <source>
        <strain evidence="3">JU1422</strain>
    </source>
</reference>
<sequence>MELTVSPEATKGKFHSISVILWRKQKRKKKTKLEEKKTESPRRMTDWGPIPFPFFIPFSQSLFLPGKMYTRESQMQVPPSTTAHQRSVVD</sequence>
<protein>
    <submittedName>
        <fullName evidence="2">Uncharacterized protein</fullName>
    </submittedName>
</protein>
<evidence type="ECO:0000313" key="2">
    <source>
        <dbReference type="EMBL" id="PIC15973.1"/>
    </source>
</evidence>
<feature type="compositionally biased region" description="Basic and acidic residues" evidence="1">
    <location>
        <begin position="32"/>
        <end position="44"/>
    </location>
</feature>
<comment type="caution">
    <text evidence="2">The sequence shown here is derived from an EMBL/GenBank/DDBJ whole genome shotgun (WGS) entry which is preliminary data.</text>
</comment>
<name>A0A2G5SM62_9PELO</name>
<proteinExistence type="predicted"/>
<dbReference type="EMBL" id="PDUG01000006">
    <property type="protein sequence ID" value="PIC15973.1"/>
    <property type="molecule type" value="Genomic_DNA"/>
</dbReference>
<evidence type="ECO:0000256" key="1">
    <source>
        <dbReference type="SAM" id="MobiDB-lite"/>
    </source>
</evidence>
<organism evidence="2 3">
    <name type="scientific">Caenorhabditis nigoni</name>
    <dbReference type="NCBI Taxonomy" id="1611254"/>
    <lineage>
        <taxon>Eukaryota</taxon>
        <taxon>Metazoa</taxon>
        <taxon>Ecdysozoa</taxon>
        <taxon>Nematoda</taxon>
        <taxon>Chromadorea</taxon>
        <taxon>Rhabditida</taxon>
        <taxon>Rhabditina</taxon>
        <taxon>Rhabditomorpha</taxon>
        <taxon>Rhabditoidea</taxon>
        <taxon>Rhabditidae</taxon>
        <taxon>Peloderinae</taxon>
        <taxon>Caenorhabditis</taxon>
    </lineage>
</organism>
<evidence type="ECO:0000313" key="3">
    <source>
        <dbReference type="Proteomes" id="UP000230233"/>
    </source>
</evidence>